<dbReference type="GeneID" id="25273688"/>
<feature type="region of interest" description="Disordered" evidence="1">
    <location>
        <begin position="1"/>
        <end position="65"/>
    </location>
</feature>
<evidence type="ECO:0000256" key="1">
    <source>
        <dbReference type="SAM" id="MobiDB-lite"/>
    </source>
</evidence>
<organism evidence="2 3">
    <name type="scientific">Eimeria acervulina</name>
    <name type="common">Coccidian parasite</name>
    <dbReference type="NCBI Taxonomy" id="5801"/>
    <lineage>
        <taxon>Eukaryota</taxon>
        <taxon>Sar</taxon>
        <taxon>Alveolata</taxon>
        <taxon>Apicomplexa</taxon>
        <taxon>Conoidasida</taxon>
        <taxon>Coccidia</taxon>
        <taxon>Eucoccidiorida</taxon>
        <taxon>Eimeriorina</taxon>
        <taxon>Eimeriidae</taxon>
        <taxon>Eimeria</taxon>
    </lineage>
</organism>
<proteinExistence type="predicted"/>
<dbReference type="VEuPathDB" id="ToxoDB:EAH_00056180"/>
<evidence type="ECO:0000313" key="2">
    <source>
        <dbReference type="EMBL" id="CDI80817.1"/>
    </source>
</evidence>
<dbReference type="RefSeq" id="XP_013249277.1">
    <property type="nucleotide sequence ID" value="XM_013393823.1"/>
</dbReference>
<name>U6GML8_EIMAC</name>
<accession>U6GML8</accession>
<reference evidence="2" key="1">
    <citation type="submission" date="2013-10" db="EMBL/GenBank/DDBJ databases">
        <title>Genomic analysis of the causative agents of coccidiosis in chickens.</title>
        <authorList>
            <person name="Reid A.J."/>
            <person name="Blake D."/>
            <person name="Billington K."/>
            <person name="Browne H."/>
            <person name="Dunn M."/>
            <person name="Hung S."/>
            <person name="Kawahara F."/>
            <person name="Miranda-Saavedra D."/>
            <person name="Mourier T."/>
            <person name="Nagra H."/>
            <person name="Otto T.D."/>
            <person name="Rawlings N."/>
            <person name="Sanchez A."/>
            <person name="Sanders M."/>
            <person name="Subramaniam C."/>
            <person name="Tay Y."/>
            <person name="Dear P."/>
            <person name="Doerig C."/>
            <person name="Gruber A."/>
            <person name="Parkinson J."/>
            <person name="Shirley M."/>
            <person name="Wan K.L."/>
            <person name="Berriman M."/>
            <person name="Tomley F."/>
            <person name="Pain A."/>
        </authorList>
    </citation>
    <scope>NUCLEOTIDE SEQUENCE</scope>
    <source>
        <strain evidence="2">Houghton</strain>
    </source>
</reference>
<sequence>MSELLWSDPFELNAAEETPEETRMQQQQQQQQQSAALAGGDEDTIPAAAKTPLDPEGFAPSSRGAGLLWGKGLELMVEDLEF</sequence>
<reference evidence="2" key="2">
    <citation type="submission" date="2013-10" db="EMBL/GenBank/DDBJ databases">
        <authorList>
            <person name="Aslett M."/>
        </authorList>
    </citation>
    <scope>NUCLEOTIDE SEQUENCE</scope>
    <source>
        <strain evidence="2">Houghton</strain>
    </source>
</reference>
<dbReference type="AlphaFoldDB" id="U6GML8"/>
<keyword evidence="3" id="KW-1185">Reference proteome</keyword>
<dbReference type="EMBL" id="HG671344">
    <property type="protein sequence ID" value="CDI80817.1"/>
    <property type="molecule type" value="Genomic_DNA"/>
</dbReference>
<evidence type="ECO:0000313" key="3">
    <source>
        <dbReference type="Proteomes" id="UP000018050"/>
    </source>
</evidence>
<dbReference type="Proteomes" id="UP000018050">
    <property type="component" value="Unassembled WGS sequence"/>
</dbReference>
<gene>
    <name evidence="2" type="ORF">EAH_00056180</name>
</gene>
<protein>
    <submittedName>
        <fullName evidence="2">Uncharacterized protein</fullName>
    </submittedName>
</protein>